<evidence type="ECO:0000313" key="9">
    <source>
        <dbReference type="Proteomes" id="UP001321506"/>
    </source>
</evidence>
<proteinExistence type="inferred from homology"/>
<comment type="caution">
    <text evidence="8">The sequence shown here is derived from an EMBL/GenBank/DDBJ whole genome shotgun (WGS) entry which is preliminary data.</text>
</comment>
<dbReference type="Proteomes" id="UP001321506">
    <property type="component" value="Unassembled WGS sequence"/>
</dbReference>
<name>A0AAW6T5J9_9MICO</name>
<organism evidence="8 9">
    <name type="scientific">Ruicaihuangia caeni</name>
    <dbReference type="NCBI Taxonomy" id="3042517"/>
    <lineage>
        <taxon>Bacteria</taxon>
        <taxon>Bacillati</taxon>
        <taxon>Actinomycetota</taxon>
        <taxon>Actinomycetes</taxon>
        <taxon>Micrococcales</taxon>
        <taxon>Microbacteriaceae</taxon>
        <taxon>Ruicaihuangia</taxon>
    </lineage>
</organism>
<evidence type="ECO:0000256" key="5">
    <source>
        <dbReference type="ARBA" id="ARBA00022989"/>
    </source>
</evidence>
<evidence type="ECO:0000256" key="1">
    <source>
        <dbReference type="ARBA" id="ARBA00004651"/>
    </source>
</evidence>
<evidence type="ECO:0000256" key="2">
    <source>
        <dbReference type="ARBA" id="ARBA00006228"/>
    </source>
</evidence>
<accession>A0AAW6T5J9</accession>
<keyword evidence="5 7" id="KW-1133">Transmembrane helix</keyword>
<dbReference type="PANTHER" id="PTHR34584">
    <property type="entry name" value="NA(+)/H(+) ANTIPORTER SUBUNIT E1"/>
    <property type="match status" value="1"/>
</dbReference>
<feature type="transmembrane region" description="Helical" evidence="7">
    <location>
        <begin position="21"/>
        <end position="49"/>
    </location>
</feature>
<keyword evidence="3" id="KW-1003">Cell membrane</keyword>
<dbReference type="AlphaFoldDB" id="A0AAW6T5J9"/>
<evidence type="ECO:0000256" key="3">
    <source>
        <dbReference type="ARBA" id="ARBA00022475"/>
    </source>
</evidence>
<dbReference type="Pfam" id="PF01899">
    <property type="entry name" value="MNHE"/>
    <property type="match status" value="1"/>
</dbReference>
<evidence type="ECO:0000256" key="4">
    <source>
        <dbReference type="ARBA" id="ARBA00022692"/>
    </source>
</evidence>
<dbReference type="EMBL" id="JASATX010000001">
    <property type="protein sequence ID" value="MDI2097360.1"/>
    <property type="molecule type" value="Genomic_DNA"/>
</dbReference>
<dbReference type="NCBIfam" id="NF006521">
    <property type="entry name" value="PRK08965.1-5"/>
    <property type="match status" value="1"/>
</dbReference>
<protein>
    <submittedName>
        <fullName evidence="8">Na+/H+ antiporter subunit E</fullName>
    </submittedName>
</protein>
<dbReference type="RefSeq" id="WP_281487162.1">
    <property type="nucleotide sequence ID" value="NZ_CP159582.1"/>
</dbReference>
<dbReference type="GO" id="GO:0005886">
    <property type="term" value="C:plasma membrane"/>
    <property type="evidence" value="ECO:0007669"/>
    <property type="project" value="UniProtKB-SubCell"/>
</dbReference>
<keyword evidence="4 7" id="KW-0812">Transmembrane</keyword>
<feature type="transmembrane region" description="Helical" evidence="7">
    <location>
        <begin position="69"/>
        <end position="92"/>
    </location>
</feature>
<dbReference type="PANTHER" id="PTHR34584:SF1">
    <property type="entry name" value="NA(+)_H(+) ANTIPORTER SUBUNIT E1"/>
    <property type="match status" value="1"/>
</dbReference>
<reference evidence="8 9" key="1">
    <citation type="submission" date="2023-04" db="EMBL/GenBank/DDBJ databases">
        <title>Klugiella caeni sp. nov. isolated from the sludge of biochemical tank.</title>
        <authorList>
            <person name="Geng K."/>
        </authorList>
    </citation>
    <scope>NUCLEOTIDE SEQUENCE [LARGE SCALE GENOMIC DNA]</scope>
    <source>
        <strain evidence="8 9">YN-L-19</strain>
    </source>
</reference>
<evidence type="ECO:0000256" key="7">
    <source>
        <dbReference type="SAM" id="Phobius"/>
    </source>
</evidence>
<dbReference type="GO" id="GO:0008324">
    <property type="term" value="F:monoatomic cation transmembrane transporter activity"/>
    <property type="evidence" value="ECO:0007669"/>
    <property type="project" value="InterPro"/>
</dbReference>
<comment type="subcellular location">
    <subcellularLocation>
        <location evidence="1">Cell membrane</location>
        <topology evidence="1">Multi-pass membrane protein</topology>
    </subcellularLocation>
</comment>
<keyword evidence="9" id="KW-1185">Reference proteome</keyword>
<comment type="similarity">
    <text evidence="2">Belongs to the CPA3 antiporters (TC 2.A.63) subunit E family.</text>
</comment>
<feature type="transmembrane region" description="Helical" evidence="7">
    <location>
        <begin position="113"/>
        <end position="131"/>
    </location>
</feature>
<dbReference type="InterPro" id="IPR002758">
    <property type="entry name" value="Cation_antiport_E"/>
</dbReference>
<gene>
    <name evidence="8" type="ORF">QF206_00045</name>
</gene>
<keyword evidence="6 7" id="KW-0472">Membrane</keyword>
<evidence type="ECO:0000313" key="8">
    <source>
        <dbReference type="EMBL" id="MDI2097360.1"/>
    </source>
</evidence>
<sequence>MSPAEHGFIRRLRLRQLPVMIGLVVFWLMLWGDVTALNVVVGVVLAIIVTRVFYLPPVDISGRVNPWWLLRYLGYFLRELVIASFQVAFLALDPRGVPHSSFVRVKLRTKSDFILTMVGMTISLIPGSLVAEVDRYQSTLYLHVLNTRTLKDVEAMRREVRWIEELLIRAVGDRNDLRRLGA</sequence>
<evidence type="ECO:0000256" key="6">
    <source>
        <dbReference type="ARBA" id="ARBA00023136"/>
    </source>
</evidence>